<accession>A0A4D4J1V9</accession>
<dbReference type="EMBL" id="BJFL01000003">
    <property type="protein sequence ID" value="GDY29150.1"/>
    <property type="molecule type" value="Genomic_DNA"/>
</dbReference>
<organism evidence="2 3">
    <name type="scientific">Gandjariella thermophila</name>
    <dbReference type="NCBI Taxonomy" id="1931992"/>
    <lineage>
        <taxon>Bacteria</taxon>
        <taxon>Bacillati</taxon>
        <taxon>Actinomycetota</taxon>
        <taxon>Actinomycetes</taxon>
        <taxon>Pseudonocardiales</taxon>
        <taxon>Pseudonocardiaceae</taxon>
        <taxon>Gandjariella</taxon>
    </lineage>
</organism>
<evidence type="ECO:0000256" key="1">
    <source>
        <dbReference type="SAM" id="MobiDB-lite"/>
    </source>
</evidence>
<evidence type="ECO:0008006" key="4">
    <source>
        <dbReference type="Google" id="ProtNLM"/>
    </source>
</evidence>
<dbReference type="AlphaFoldDB" id="A0A4D4J1V9"/>
<comment type="caution">
    <text evidence="2">The sequence shown here is derived from an EMBL/GenBank/DDBJ whole genome shotgun (WGS) entry which is preliminary data.</text>
</comment>
<gene>
    <name evidence="2" type="ORF">GTS_07830</name>
</gene>
<keyword evidence="3" id="KW-1185">Reference proteome</keyword>
<dbReference type="Proteomes" id="UP000298860">
    <property type="component" value="Unassembled WGS sequence"/>
</dbReference>
<evidence type="ECO:0000313" key="2">
    <source>
        <dbReference type="EMBL" id="GDY29150.1"/>
    </source>
</evidence>
<name>A0A4D4J1V9_9PSEU</name>
<feature type="region of interest" description="Disordered" evidence="1">
    <location>
        <begin position="1"/>
        <end position="21"/>
    </location>
</feature>
<sequence length="191" mass="20228">MTFLAGRPGTQANQRGHRVTHAEEQPDMIEMPGECAAAAVRYLEDEGWPAVAHGWAVWTLAGRAVDALGVPLPLAERVRARLRAKCRPTPVICVPGQERWVFLTAPMDGVDHGVLTELAACGIDHAPPASRIELPPTRVPGGPLAWVEPPSGEPAPFIAVAGAILIVSIEAVGVRPGACAADRNVEDHGER</sequence>
<protein>
    <recommendedName>
        <fullName evidence="4">DNA primase/polymerase bifunctional N-terminal domain-containing protein</fullName>
    </recommendedName>
</protein>
<reference evidence="3" key="1">
    <citation type="submission" date="2019-04" db="EMBL/GenBank/DDBJ databases">
        <title>Draft genome sequence of Pseudonocardiaceae bacterium SL3-2-4.</title>
        <authorList>
            <person name="Ningsih F."/>
            <person name="Yokota A."/>
            <person name="Sakai Y."/>
            <person name="Nanatani K."/>
            <person name="Yabe S."/>
            <person name="Oetari A."/>
            <person name="Sjamsuridzal W."/>
        </authorList>
    </citation>
    <scope>NUCLEOTIDE SEQUENCE [LARGE SCALE GENOMIC DNA]</scope>
    <source>
        <strain evidence="3">SL3-2-4</strain>
    </source>
</reference>
<proteinExistence type="predicted"/>
<evidence type="ECO:0000313" key="3">
    <source>
        <dbReference type="Proteomes" id="UP000298860"/>
    </source>
</evidence>